<protein>
    <submittedName>
        <fullName evidence="1">Uncharacterized protein</fullName>
    </submittedName>
</protein>
<reference evidence="1" key="1">
    <citation type="submission" date="2023-07" db="EMBL/GenBank/DDBJ databases">
        <title>Chromosome-level genome assembly of Artemia franciscana.</title>
        <authorList>
            <person name="Jo E."/>
        </authorList>
    </citation>
    <scope>NUCLEOTIDE SEQUENCE</scope>
    <source>
        <tissue evidence="1">Whole body</tissue>
    </source>
</reference>
<accession>A0AA88H5I9</accession>
<organism evidence="1 2">
    <name type="scientific">Artemia franciscana</name>
    <name type="common">Brine shrimp</name>
    <name type="synonym">Artemia sanfranciscana</name>
    <dbReference type="NCBI Taxonomy" id="6661"/>
    <lineage>
        <taxon>Eukaryota</taxon>
        <taxon>Metazoa</taxon>
        <taxon>Ecdysozoa</taxon>
        <taxon>Arthropoda</taxon>
        <taxon>Crustacea</taxon>
        <taxon>Branchiopoda</taxon>
        <taxon>Anostraca</taxon>
        <taxon>Artemiidae</taxon>
        <taxon>Artemia</taxon>
    </lineage>
</organism>
<sequence>MQKLTLDLTNRRRELDTKPSVDDVRSYADGAYLDLHQRLETLEHSASNSSATFEQMKQLVRDKILAIGEKDKRKGSIIVRNLPEQAAYVDIQKYREDMPVVDWEIVKVEKASTNKWPS</sequence>
<evidence type="ECO:0000313" key="1">
    <source>
        <dbReference type="EMBL" id="KAK2702138.1"/>
    </source>
</evidence>
<comment type="caution">
    <text evidence="1">The sequence shown here is derived from an EMBL/GenBank/DDBJ whole genome shotgun (WGS) entry which is preliminary data.</text>
</comment>
<keyword evidence="2" id="KW-1185">Reference proteome</keyword>
<gene>
    <name evidence="1" type="ORF">QYM36_019268</name>
</gene>
<dbReference type="EMBL" id="JAVRJZ010000797">
    <property type="protein sequence ID" value="KAK2702138.1"/>
    <property type="molecule type" value="Genomic_DNA"/>
</dbReference>
<dbReference type="Proteomes" id="UP001187531">
    <property type="component" value="Unassembled WGS sequence"/>
</dbReference>
<evidence type="ECO:0000313" key="2">
    <source>
        <dbReference type="Proteomes" id="UP001187531"/>
    </source>
</evidence>
<proteinExistence type="predicted"/>
<dbReference type="AlphaFoldDB" id="A0AA88H5I9"/>
<name>A0AA88H5I9_ARTSF</name>